<dbReference type="PROSITE" id="PS50158">
    <property type="entry name" value="ZF_CCHC"/>
    <property type="match status" value="1"/>
</dbReference>
<dbReference type="AlphaFoldDB" id="A0A0C9UUL2"/>
<name>A0A0C9UUL2_SPHS4</name>
<accession>A0A0C9UUL2</accession>
<keyword evidence="4" id="KW-1185">Reference proteome</keyword>
<keyword evidence="1" id="KW-0863">Zinc-finger</keyword>
<dbReference type="OrthoDB" id="10022108at2759"/>
<proteinExistence type="predicted"/>
<feature type="domain" description="CCHC-type" evidence="2">
    <location>
        <begin position="79"/>
        <end position="92"/>
    </location>
</feature>
<evidence type="ECO:0000313" key="4">
    <source>
        <dbReference type="Proteomes" id="UP000054279"/>
    </source>
</evidence>
<sequence>MQEAIAKIETANSDATGISYSITNLTWLNGSEARGRTKHGPLMLGLRNRKDANTAINQGLTFDGAFCLVSIYIPRAPQCFRCQDWGHRATECTGEARCGKCAGNHKTSQHHCNHDNPCEPGSRCPTDSHRCANCGGDHAS</sequence>
<dbReference type="GO" id="GO:0008270">
    <property type="term" value="F:zinc ion binding"/>
    <property type="evidence" value="ECO:0007669"/>
    <property type="project" value="UniProtKB-KW"/>
</dbReference>
<dbReference type="GO" id="GO:0003676">
    <property type="term" value="F:nucleic acid binding"/>
    <property type="evidence" value="ECO:0007669"/>
    <property type="project" value="InterPro"/>
</dbReference>
<organism evidence="3 4">
    <name type="scientific">Sphaerobolus stellatus (strain SS14)</name>
    <dbReference type="NCBI Taxonomy" id="990650"/>
    <lineage>
        <taxon>Eukaryota</taxon>
        <taxon>Fungi</taxon>
        <taxon>Dikarya</taxon>
        <taxon>Basidiomycota</taxon>
        <taxon>Agaricomycotina</taxon>
        <taxon>Agaricomycetes</taxon>
        <taxon>Phallomycetidae</taxon>
        <taxon>Geastrales</taxon>
        <taxon>Sphaerobolaceae</taxon>
        <taxon>Sphaerobolus</taxon>
    </lineage>
</organism>
<dbReference type="Proteomes" id="UP000054279">
    <property type="component" value="Unassembled WGS sequence"/>
</dbReference>
<protein>
    <recommendedName>
        <fullName evidence="2">CCHC-type domain-containing protein</fullName>
    </recommendedName>
</protein>
<evidence type="ECO:0000256" key="1">
    <source>
        <dbReference type="PROSITE-ProRule" id="PRU00047"/>
    </source>
</evidence>
<gene>
    <name evidence="3" type="ORF">M422DRAFT_183936</name>
</gene>
<keyword evidence="1" id="KW-0862">Zinc</keyword>
<evidence type="ECO:0000313" key="3">
    <source>
        <dbReference type="EMBL" id="KIJ32912.1"/>
    </source>
</evidence>
<dbReference type="HOGENOM" id="CLU_2028231_0_0_1"/>
<dbReference type="EMBL" id="KN837220">
    <property type="protein sequence ID" value="KIJ32912.1"/>
    <property type="molecule type" value="Genomic_DNA"/>
</dbReference>
<reference evidence="3 4" key="1">
    <citation type="submission" date="2014-06" db="EMBL/GenBank/DDBJ databases">
        <title>Evolutionary Origins and Diversification of the Mycorrhizal Mutualists.</title>
        <authorList>
            <consortium name="DOE Joint Genome Institute"/>
            <consortium name="Mycorrhizal Genomics Consortium"/>
            <person name="Kohler A."/>
            <person name="Kuo A."/>
            <person name="Nagy L.G."/>
            <person name="Floudas D."/>
            <person name="Copeland A."/>
            <person name="Barry K.W."/>
            <person name="Cichocki N."/>
            <person name="Veneault-Fourrey C."/>
            <person name="LaButti K."/>
            <person name="Lindquist E.A."/>
            <person name="Lipzen A."/>
            <person name="Lundell T."/>
            <person name="Morin E."/>
            <person name="Murat C."/>
            <person name="Riley R."/>
            <person name="Ohm R."/>
            <person name="Sun H."/>
            <person name="Tunlid A."/>
            <person name="Henrissat B."/>
            <person name="Grigoriev I.V."/>
            <person name="Hibbett D.S."/>
            <person name="Martin F."/>
        </authorList>
    </citation>
    <scope>NUCLEOTIDE SEQUENCE [LARGE SCALE GENOMIC DNA]</scope>
    <source>
        <strain evidence="3 4">SS14</strain>
    </source>
</reference>
<evidence type="ECO:0000259" key="2">
    <source>
        <dbReference type="PROSITE" id="PS50158"/>
    </source>
</evidence>
<keyword evidence="1" id="KW-0479">Metal-binding</keyword>
<dbReference type="InterPro" id="IPR001878">
    <property type="entry name" value="Znf_CCHC"/>
</dbReference>